<comment type="caution">
    <text evidence="16">The sequence shown here is derived from an EMBL/GenBank/DDBJ whole genome shotgun (WGS) entry which is preliminary data.</text>
</comment>
<dbReference type="PANTHER" id="PTHR33445">
    <property type="entry name" value="ATP SYNTHASE SUBUNIT B', CHLOROPLASTIC"/>
    <property type="match status" value="1"/>
</dbReference>
<evidence type="ECO:0000256" key="7">
    <source>
        <dbReference type="ARBA" id="ARBA00022989"/>
    </source>
</evidence>
<keyword evidence="8 13" id="KW-0406">Ion transport</keyword>
<name>A0ABS2MPH0_9FIRM</name>
<protein>
    <recommendedName>
        <fullName evidence="13">ATP synthase subunit b</fullName>
    </recommendedName>
    <alternativeName>
        <fullName evidence="13">ATP synthase F(0) sector subunit b</fullName>
    </alternativeName>
    <alternativeName>
        <fullName evidence="13">ATPase subunit I</fullName>
    </alternativeName>
    <alternativeName>
        <fullName evidence="13">F-type ATPase subunit b</fullName>
        <shortName evidence="13">F-ATPase subunit b</shortName>
    </alternativeName>
</protein>
<evidence type="ECO:0000256" key="6">
    <source>
        <dbReference type="ARBA" id="ARBA00022781"/>
    </source>
</evidence>
<keyword evidence="17" id="KW-1185">Reference proteome</keyword>
<dbReference type="CDD" id="cd06503">
    <property type="entry name" value="ATP-synt_Fo_b"/>
    <property type="match status" value="1"/>
</dbReference>
<keyword evidence="7 13" id="KW-1133">Transmembrane helix</keyword>
<evidence type="ECO:0000256" key="4">
    <source>
        <dbReference type="ARBA" id="ARBA00022547"/>
    </source>
</evidence>
<evidence type="ECO:0000256" key="12">
    <source>
        <dbReference type="ARBA" id="ARBA00037847"/>
    </source>
</evidence>
<dbReference type="NCBIfam" id="TIGR01144">
    <property type="entry name" value="ATP_synt_b"/>
    <property type="match status" value="1"/>
</dbReference>
<dbReference type="InterPro" id="IPR028987">
    <property type="entry name" value="ATP_synth_B-like_membr_sf"/>
</dbReference>
<evidence type="ECO:0000256" key="2">
    <source>
        <dbReference type="ARBA" id="ARBA00022448"/>
    </source>
</evidence>
<evidence type="ECO:0000256" key="1">
    <source>
        <dbReference type="ARBA" id="ARBA00005513"/>
    </source>
</evidence>
<dbReference type="InterPro" id="IPR002146">
    <property type="entry name" value="ATP_synth_b/b'su_bac/chlpt"/>
</dbReference>
<evidence type="ECO:0000256" key="10">
    <source>
        <dbReference type="ARBA" id="ARBA00023310"/>
    </source>
</evidence>
<evidence type="ECO:0000256" key="13">
    <source>
        <dbReference type="HAMAP-Rule" id="MF_01398"/>
    </source>
</evidence>
<comment type="function">
    <text evidence="13">Component of the F(0) channel, it forms part of the peripheral stalk, linking F(1) to F(0).</text>
</comment>
<dbReference type="Proteomes" id="UP000767854">
    <property type="component" value="Unassembled WGS sequence"/>
</dbReference>
<comment type="subunit">
    <text evidence="13">F-type ATPases have 2 components, F(1) - the catalytic core - and F(0) - the membrane proton channel. F(1) has five subunits: alpha(3), beta(3), gamma(1), delta(1), epsilon(1). F(0) has three main subunits: a(1), b(2) and c(10-14). The alpha and beta chains form an alternating ring which encloses part of the gamma chain. F(1) is attached to F(0) by a central stalk formed by the gamma and epsilon chains, while a peripheral stalk is formed by the delta and b chains.</text>
</comment>
<keyword evidence="15" id="KW-0175">Coiled coil</keyword>
<evidence type="ECO:0000256" key="14">
    <source>
        <dbReference type="RuleBase" id="RU003848"/>
    </source>
</evidence>
<organism evidence="16 17">
    <name type="scientific">Fusibacter tunisiensis</name>
    <dbReference type="NCBI Taxonomy" id="1008308"/>
    <lineage>
        <taxon>Bacteria</taxon>
        <taxon>Bacillati</taxon>
        <taxon>Bacillota</taxon>
        <taxon>Clostridia</taxon>
        <taxon>Eubacteriales</taxon>
        <taxon>Eubacteriales Family XII. Incertae Sedis</taxon>
        <taxon>Fusibacter</taxon>
    </lineage>
</organism>
<dbReference type="Pfam" id="PF00430">
    <property type="entry name" value="ATP-synt_B"/>
    <property type="match status" value="1"/>
</dbReference>
<reference evidence="16 17" key="1">
    <citation type="submission" date="2021-01" db="EMBL/GenBank/DDBJ databases">
        <title>Genomic Encyclopedia of Type Strains, Phase IV (KMG-IV): sequencing the most valuable type-strain genomes for metagenomic binning, comparative biology and taxonomic classification.</title>
        <authorList>
            <person name="Goeker M."/>
        </authorList>
    </citation>
    <scope>NUCLEOTIDE SEQUENCE [LARGE SCALE GENOMIC DNA]</scope>
    <source>
        <strain evidence="16 17">DSM 24436</strain>
    </source>
</reference>
<dbReference type="RefSeq" id="WP_204662654.1">
    <property type="nucleotide sequence ID" value="NZ_JAFBDT010000004.1"/>
</dbReference>
<dbReference type="HAMAP" id="MF_01398">
    <property type="entry name" value="ATP_synth_b_bprime"/>
    <property type="match status" value="1"/>
</dbReference>
<feature type="transmembrane region" description="Helical" evidence="13">
    <location>
        <begin position="20"/>
        <end position="40"/>
    </location>
</feature>
<keyword evidence="9 13" id="KW-0472">Membrane</keyword>
<keyword evidence="6 13" id="KW-0375">Hydrogen ion transport</keyword>
<dbReference type="InterPro" id="IPR005864">
    <property type="entry name" value="ATP_synth_F0_bsu_bac"/>
</dbReference>
<evidence type="ECO:0000256" key="9">
    <source>
        <dbReference type="ARBA" id="ARBA00023136"/>
    </source>
</evidence>
<proteinExistence type="inferred from homology"/>
<evidence type="ECO:0000313" key="17">
    <source>
        <dbReference type="Proteomes" id="UP000767854"/>
    </source>
</evidence>
<sequence length="177" mass="20517">MSMDLTTAGLRLGLVEFNWTFVFQLINTLILYLILKKFLFAPVTKFMQNRENEIKSQIQNAKEMENSAMTLKESYEAKLTHAEEEGKEIVKKHTQRAENRAFEIVKAAESDIESMKLNAHRELERERVKAVNELKDQISQLTIMAASKVVEKDLNEADHKELINKFISEVGESQWQN</sequence>
<comment type="function">
    <text evidence="11 13">F(1)F(0) ATP synthase produces ATP from ADP in the presence of a proton or sodium gradient. F-type ATPases consist of two structural domains, F(1) containing the extramembraneous catalytic core and F(0) containing the membrane proton channel, linked together by a central stalk and a peripheral stalk. During catalysis, ATP synthesis in the catalytic domain of F(1) is coupled via a rotary mechanism of the central stalk subunits to proton translocation.</text>
</comment>
<dbReference type="SUPFAM" id="SSF81573">
    <property type="entry name" value="F1F0 ATP synthase subunit B, membrane domain"/>
    <property type="match status" value="1"/>
</dbReference>
<evidence type="ECO:0000256" key="8">
    <source>
        <dbReference type="ARBA" id="ARBA00023065"/>
    </source>
</evidence>
<keyword evidence="10 13" id="KW-0066">ATP synthesis</keyword>
<dbReference type="EMBL" id="JAFBDT010000004">
    <property type="protein sequence ID" value="MBM7561300.1"/>
    <property type="molecule type" value="Genomic_DNA"/>
</dbReference>
<dbReference type="PANTHER" id="PTHR33445:SF1">
    <property type="entry name" value="ATP SYNTHASE SUBUNIT B"/>
    <property type="match status" value="1"/>
</dbReference>
<evidence type="ECO:0000256" key="11">
    <source>
        <dbReference type="ARBA" id="ARBA00025198"/>
    </source>
</evidence>
<evidence type="ECO:0000256" key="5">
    <source>
        <dbReference type="ARBA" id="ARBA00022692"/>
    </source>
</evidence>
<comment type="similarity">
    <text evidence="1 13 14">Belongs to the ATPase B chain family.</text>
</comment>
<evidence type="ECO:0000313" key="16">
    <source>
        <dbReference type="EMBL" id="MBM7561300.1"/>
    </source>
</evidence>
<evidence type="ECO:0000256" key="15">
    <source>
        <dbReference type="SAM" id="Coils"/>
    </source>
</evidence>
<comment type="subcellular location">
    <subcellularLocation>
        <location evidence="13">Cell membrane</location>
        <topology evidence="13">Single-pass membrane protein</topology>
    </subcellularLocation>
    <subcellularLocation>
        <location evidence="12">Endomembrane system</location>
        <topology evidence="12">Single-pass membrane protein</topology>
    </subcellularLocation>
</comment>
<gene>
    <name evidence="13" type="primary">atpF</name>
    <name evidence="16" type="ORF">JOC49_000820</name>
</gene>
<dbReference type="InterPro" id="IPR050059">
    <property type="entry name" value="ATP_synthase_B_chain"/>
</dbReference>
<keyword evidence="5 13" id="KW-0812">Transmembrane</keyword>
<feature type="coiled-coil region" evidence="15">
    <location>
        <begin position="47"/>
        <end position="140"/>
    </location>
</feature>
<keyword evidence="3 13" id="KW-1003">Cell membrane</keyword>
<keyword evidence="4 13" id="KW-0138">CF(0)</keyword>
<accession>A0ABS2MPH0</accession>
<evidence type="ECO:0000256" key="3">
    <source>
        <dbReference type="ARBA" id="ARBA00022475"/>
    </source>
</evidence>
<keyword evidence="2 13" id="KW-0813">Transport</keyword>